<comment type="similarity">
    <text evidence="1">Belongs to the eIF-5A family.</text>
</comment>
<evidence type="ECO:0000313" key="6">
    <source>
        <dbReference type="Proteomes" id="UP001147733"/>
    </source>
</evidence>
<dbReference type="GO" id="GO:0043022">
    <property type="term" value="F:ribosome binding"/>
    <property type="evidence" value="ECO:0007669"/>
    <property type="project" value="InterPro"/>
</dbReference>
<dbReference type="RefSeq" id="XP_056503488.1">
    <property type="nucleotide sequence ID" value="XM_056640994.1"/>
</dbReference>
<dbReference type="GO" id="GO:0003746">
    <property type="term" value="F:translation elongation factor activity"/>
    <property type="evidence" value="ECO:0007669"/>
    <property type="project" value="InterPro"/>
</dbReference>
<dbReference type="Gene3D" id="2.30.30.30">
    <property type="match status" value="1"/>
</dbReference>
<dbReference type="OrthoDB" id="9975114at2759"/>
<dbReference type="Proteomes" id="UP001147733">
    <property type="component" value="Unassembled WGS sequence"/>
</dbReference>
<keyword evidence="6" id="KW-1185">Reference proteome</keyword>
<name>A0A9W9P9S9_PENCI</name>
<evidence type="ECO:0000313" key="5">
    <source>
        <dbReference type="EMBL" id="KAJ5240483.1"/>
    </source>
</evidence>
<dbReference type="FunFam" id="2.40.50.140:FF:000034">
    <property type="entry name" value="Eukaryotic translation initiation factor 5A"/>
    <property type="match status" value="1"/>
</dbReference>
<dbReference type="GO" id="GO:0045901">
    <property type="term" value="P:positive regulation of translational elongation"/>
    <property type="evidence" value="ECO:0007669"/>
    <property type="project" value="InterPro"/>
</dbReference>
<dbReference type="SMART" id="SM01376">
    <property type="entry name" value="eIF-5a"/>
    <property type="match status" value="1"/>
</dbReference>
<dbReference type="SUPFAM" id="SSF50249">
    <property type="entry name" value="Nucleic acid-binding proteins"/>
    <property type="match status" value="1"/>
</dbReference>
<feature type="domain" description="Translation initiation factor 5A C-terminal" evidence="4">
    <location>
        <begin position="65"/>
        <end position="132"/>
    </location>
</feature>
<evidence type="ECO:0000256" key="2">
    <source>
        <dbReference type="ARBA" id="ARBA00022917"/>
    </source>
</evidence>
<sequence length="139" mass="15515">MATGTFFLQASSLRTGGWAEINGRPCKIIRESCSNHEYHLEVKDLFLGNEFKATFHQDDNVEVPNVERTEYTLVNIDAGMLNLMTRDGIPKDDISNPNNDLGTQIKEDFESGKELLVTVISAMGEEQAISFKEASKGSW</sequence>
<dbReference type="InterPro" id="IPR020189">
    <property type="entry name" value="IF5A_C"/>
</dbReference>
<dbReference type="PANTHER" id="PTHR11673">
    <property type="entry name" value="TRANSLATION INITIATION FACTOR 5A FAMILY MEMBER"/>
    <property type="match status" value="1"/>
</dbReference>
<reference evidence="5" key="2">
    <citation type="journal article" date="2023" name="IMA Fungus">
        <title>Comparative genomic study of the Penicillium genus elucidates a diverse pangenome and 15 lateral gene transfer events.</title>
        <authorList>
            <person name="Petersen C."/>
            <person name="Sorensen T."/>
            <person name="Nielsen M.R."/>
            <person name="Sondergaard T.E."/>
            <person name="Sorensen J.L."/>
            <person name="Fitzpatrick D.A."/>
            <person name="Frisvad J.C."/>
            <person name="Nielsen K.L."/>
        </authorList>
    </citation>
    <scope>NUCLEOTIDE SEQUENCE</scope>
    <source>
        <strain evidence="5">IBT 23319</strain>
    </source>
</reference>
<dbReference type="SUPFAM" id="SSF50104">
    <property type="entry name" value="Translation proteins SH3-like domain"/>
    <property type="match status" value="1"/>
</dbReference>
<protein>
    <recommendedName>
        <fullName evidence="4">Translation initiation factor 5A C-terminal domain-containing protein</fullName>
    </recommendedName>
</protein>
<organism evidence="5 6">
    <name type="scientific">Penicillium citrinum</name>
    <dbReference type="NCBI Taxonomy" id="5077"/>
    <lineage>
        <taxon>Eukaryota</taxon>
        <taxon>Fungi</taxon>
        <taxon>Dikarya</taxon>
        <taxon>Ascomycota</taxon>
        <taxon>Pezizomycotina</taxon>
        <taxon>Eurotiomycetes</taxon>
        <taxon>Eurotiomycetidae</taxon>
        <taxon>Eurotiales</taxon>
        <taxon>Aspergillaceae</taxon>
        <taxon>Penicillium</taxon>
    </lineage>
</organism>
<dbReference type="GO" id="GO:0045905">
    <property type="term" value="P:positive regulation of translational termination"/>
    <property type="evidence" value="ECO:0007669"/>
    <property type="project" value="InterPro"/>
</dbReference>
<dbReference type="EMBL" id="JAPQKT010000002">
    <property type="protein sequence ID" value="KAJ5240483.1"/>
    <property type="molecule type" value="Genomic_DNA"/>
</dbReference>
<dbReference type="GeneID" id="81380161"/>
<evidence type="ECO:0000256" key="3">
    <source>
        <dbReference type="ARBA" id="ARBA00023071"/>
    </source>
</evidence>
<dbReference type="GO" id="GO:0003723">
    <property type="term" value="F:RNA binding"/>
    <property type="evidence" value="ECO:0007669"/>
    <property type="project" value="InterPro"/>
</dbReference>
<dbReference type="AlphaFoldDB" id="A0A9W9P9S9"/>
<keyword evidence="2" id="KW-0648">Protein biosynthesis</keyword>
<dbReference type="Pfam" id="PF01287">
    <property type="entry name" value="eIF-5a"/>
    <property type="match status" value="1"/>
</dbReference>
<gene>
    <name evidence="5" type="ORF">N7469_002074</name>
</gene>
<dbReference type="InterPro" id="IPR008991">
    <property type="entry name" value="Translation_prot_SH3-like_sf"/>
</dbReference>
<dbReference type="InterPro" id="IPR001884">
    <property type="entry name" value="IF5A-like"/>
</dbReference>
<dbReference type="CDD" id="cd04468">
    <property type="entry name" value="S1_eIF5A"/>
    <property type="match status" value="1"/>
</dbReference>
<accession>A0A9W9P9S9</accession>
<evidence type="ECO:0000256" key="1">
    <source>
        <dbReference type="ARBA" id="ARBA00006016"/>
    </source>
</evidence>
<keyword evidence="3" id="KW-0385">Hypusine</keyword>
<dbReference type="InterPro" id="IPR014722">
    <property type="entry name" value="Rib_uL2_dom2"/>
</dbReference>
<dbReference type="Gene3D" id="2.40.50.140">
    <property type="entry name" value="Nucleic acid-binding proteins"/>
    <property type="match status" value="1"/>
</dbReference>
<dbReference type="PIRSF" id="PIRSF003025">
    <property type="entry name" value="eIF5A"/>
    <property type="match status" value="1"/>
</dbReference>
<evidence type="ECO:0000259" key="4">
    <source>
        <dbReference type="SMART" id="SM01376"/>
    </source>
</evidence>
<proteinExistence type="inferred from homology"/>
<dbReference type="InterPro" id="IPR012340">
    <property type="entry name" value="NA-bd_OB-fold"/>
</dbReference>
<comment type="caution">
    <text evidence="5">The sequence shown here is derived from an EMBL/GenBank/DDBJ whole genome shotgun (WGS) entry which is preliminary data.</text>
</comment>
<reference evidence="5" key="1">
    <citation type="submission" date="2022-11" db="EMBL/GenBank/DDBJ databases">
        <authorList>
            <person name="Petersen C."/>
        </authorList>
    </citation>
    <scope>NUCLEOTIDE SEQUENCE</scope>
    <source>
        <strain evidence="5">IBT 23319</strain>
    </source>
</reference>